<dbReference type="Proteomes" id="UP000784294">
    <property type="component" value="Unassembled WGS sequence"/>
</dbReference>
<sequence>MATSFVHTVDATASGPRPGLLDTEVVKPTGQHWLLQFPCRLPSLVVSPPAPPPSQPQSAPVYFPLRSSLSSVNFVPSQSSAPPTFVTSIPTTTTTIASSTSSALNSPTPVPLPPPPMCSRSGSHQRRLTSVRHSSFNPSRALQGGFAKTTSYEIVSTPAEPSPTSPSPSESSSNRDSSLFYSGNDCVSETIDDPFSQDLKAYGVQECSNRFWTQYPSSLASFPSVCPSTSSATSLSFRSHALRCLDSKCSPSDQYSRQPLQEYSCPTRLSNRWPPYWPVSGLSNSPDDPASTFGLYHQQLPEAKVQSCYLPGQGSFGCVDQAGVASSVAMSLSLNPVTTPPQAAWTDAACSVRA</sequence>
<protein>
    <submittedName>
        <fullName evidence="2">Uncharacterized protein</fullName>
    </submittedName>
</protein>
<dbReference type="AlphaFoldDB" id="A0A448XDW5"/>
<comment type="caution">
    <text evidence="2">The sequence shown here is derived from an EMBL/GenBank/DDBJ whole genome shotgun (WGS) entry which is preliminary data.</text>
</comment>
<evidence type="ECO:0000313" key="3">
    <source>
        <dbReference type="Proteomes" id="UP000784294"/>
    </source>
</evidence>
<evidence type="ECO:0000256" key="1">
    <source>
        <dbReference type="SAM" id="MobiDB-lite"/>
    </source>
</evidence>
<feature type="compositionally biased region" description="Low complexity" evidence="1">
    <location>
        <begin position="97"/>
        <end position="107"/>
    </location>
</feature>
<proteinExistence type="predicted"/>
<keyword evidence="3" id="KW-1185">Reference proteome</keyword>
<name>A0A448XDW5_9PLAT</name>
<feature type="region of interest" description="Disordered" evidence="1">
    <location>
        <begin position="156"/>
        <end position="178"/>
    </location>
</feature>
<gene>
    <name evidence="2" type="ORF">PXEA_LOCUS27906</name>
</gene>
<evidence type="ECO:0000313" key="2">
    <source>
        <dbReference type="EMBL" id="VEL34466.1"/>
    </source>
</evidence>
<dbReference type="EMBL" id="CAAALY010247726">
    <property type="protein sequence ID" value="VEL34466.1"/>
    <property type="molecule type" value="Genomic_DNA"/>
</dbReference>
<feature type="compositionally biased region" description="Polar residues" evidence="1">
    <location>
        <begin position="131"/>
        <end position="140"/>
    </location>
</feature>
<feature type="region of interest" description="Disordered" evidence="1">
    <location>
        <begin position="97"/>
        <end position="143"/>
    </location>
</feature>
<organism evidence="2 3">
    <name type="scientific">Protopolystoma xenopodis</name>
    <dbReference type="NCBI Taxonomy" id="117903"/>
    <lineage>
        <taxon>Eukaryota</taxon>
        <taxon>Metazoa</taxon>
        <taxon>Spiralia</taxon>
        <taxon>Lophotrochozoa</taxon>
        <taxon>Platyhelminthes</taxon>
        <taxon>Monogenea</taxon>
        <taxon>Polyopisthocotylea</taxon>
        <taxon>Polystomatidea</taxon>
        <taxon>Polystomatidae</taxon>
        <taxon>Protopolystoma</taxon>
    </lineage>
</organism>
<reference evidence="2" key="1">
    <citation type="submission" date="2018-11" db="EMBL/GenBank/DDBJ databases">
        <authorList>
            <consortium name="Pathogen Informatics"/>
        </authorList>
    </citation>
    <scope>NUCLEOTIDE SEQUENCE</scope>
</reference>
<feature type="compositionally biased region" description="Pro residues" evidence="1">
    <location>
        <begin position="108"/>
        <end position="117"/>
    </location>
</feature>
<accession>A0A448XDW5</accession>